<dbReference type="PROSITE" id="PS51782">
    <property type="entry name" value="LYSM"/>
    <property type="match status" value="1"/>
</dbReference>
<dbReference type="InterPro" id="IPR018392">
    <property type="entry name" value="LysM"/>
</dbReference>
<protein>
    <submittedName>
        <fullName evidence="2">Spore coat assembly protein SafA</fullName>
    </submittedName>
</protein>
<reference evidence="2 3" key="1">
    <citation type="submission" date="2021-03" db="EMBL/GenBank/DDBJ databases">
        <title>Genomic Encyclopedia of Type Strains, Phase IV (KMG-IV): sequencing the most valuable type-strain genomes for metagenomic binning, comparative biology and taxonomic classification.</title>
        <authorList>
            <person name="Goeker M."/>
        </authorList>
    </citation>
    <scope>NUCLEOTIDE SEQUENCE [LARGE SCALE GENOMIC DNA]</scope>
    <source>
        <strain evidence="2 3">DSM 26675</strain>
    </source>
</reference>
<organism evidence="2 3">
    <name type="scientific">Cytobacillus eiseniae</name>
    <dbReference type="NCBI Taxonomy" id="762947"/>
    <lineage>
        <taxon>Bacteria</taxon>
        <taxon>Bacillati</taxon>
        <taxon>Bacillota</taxon>
        <taxon>Bacilli</taxon>
        <taxon>Bacillales</taxon>
        <taxon>Bacillaceae</taxon>
        <taxon>Cytobacillus</taxon>
    </lineage>
</organism>
<dbReference type="PANTHER" id="PTHR31157">
    <property type="entry name" value="SCP DOMAIN-CONTAINING PROTEIN"/>
    <property type="match status" value="1"/>
</dbReference>
<dbReference type="EMBL" id="JAGIKZ010000002">
    <property type="protein sequence ID" value="MBP2239999.1"/>
    <property type="molecule type" value="Genomic_DNA"/>
</dbReference>
<keyword evidence="3" id="KW-1185">Reference proteome</keyword>
<evidence type="ECO:0000313" key="2">
    <source>
        <dbReference type="EMBL" id="MBP2239999.1"/>
    </source>
</evidence>
<evidence type="ECO:0000259" key="1">
    <source>
        <dbReference type="PROSITE" id="PS51782"/>
    </source>
</evidence>
<dbReference type="SUPFAM" id="SSF54106">
    <property type="entry name" value="LysM domain"/>
    <property type="match status" value="1"/>
</dbReference>
<dbReference type="RefSeq" id="WP_066393286.1">
    <property type="nucleotide sequence ID" value="NZ_JAGIKZ010000002.1"/>
</dbReference>
<comment type="caution">
    <text evidence="2">The sequence shown here is derived from an EMBL/GenBank/DDBJ whole genome shotgun (WGS) entry which is preliminary data.</text>
</comment>
<dbReference type="CDD" id="cd05379">
    <property type="entry name" value="CAP_bacterial"/>
    <property type="match status" value="1"/>
</dbReference>
<dbReference type="Proteomes" id="UP001519293">
    <property type="component" value="Unassembled WGS sequence"/>
</dbReference>
<name>A0ABS4RCB4_9BACI</name>
<dbReference type="Pfam" id="PF01476">
    <property type="entry name" value="LysM"/>
    <property type="match status" value="1"/>
</dbReference>
<dbReference type="Gene3D" id="3.10.350.10">
    <property type="entry name" value="LysM domain"/>
    <property type="match status" value="1"/>
</dbReference>
<dbReference type="Gene3D" id="3.40.33.10">
    <property type="entry name" value="CAP"/>
    <property type="match status" value="1"/>
</dbReference>
<dbReference type="Pfam" id="PF00188">
    <property type="entry name" value="CAP"/>
    <property type="match status" value="1"/>
</dbReference>
<dbReference type="CDD" id="cd00118">
    <property type="entry name" value="LysM"/>
    <property type="match status" value="1"/>
</dbReference>
<sequence>MRRKIASLFFLIFFFAFGMNISAQTKYIVNDGDTLWEISIHYDIDLEMLINSNPQIINPDIIYPGQIVIIPGKVDLRENNNVLNKEESELIELINKERLKAGLLSLKVDSIISRAASLKSIDMMEKEYISHHSPTYGSPGEMLKYLHISYQNVNENIGAGYRSANEMFISWMNSHENRKRILNKGAKKIGVAVSEGGPYHYYWTILIVE</sequence>
<dbReference type="SUPFAM" id="SSF55797">
    <property type="entry name" value="PR-1-like"/>
    <property type="match status" value="1"/>
</dbReference>
<dbReference type="PANTHER" id="PTHR31157:SF1">
    <property type="entry name" value="SCP DOMAIN-CONTAINING PROTEIN"/>
    <property type="match status" value="1"/>
</dbReference>
<feature type="domain" description="LysM" evidence="1">
    <location>
        <begin position="25"/>
        <end position="70"/>
    </location>
</feature>
<dbReference type="InterPro" id="IPR035940">
    <property type="entry name" value="CAP_sf"/>
</dbReference>
<gene>
    <name evidence="2" type="ORF">J2Z40_000552</name>
</gene>
<dbReference type="InterPro" id="IPR014044">
    <property type="entry name" value="CAP_dom"/>
</dbReference>
<dbReference type="SMART" id="SM00257">
    <property type="entry name" value="LysM"/>
    <property type="match status" value="1"/>
</dbReference>
<dbReference type="InterPro" id="IPR036779">
    <property type="entry name" value="LysM_dom_sf"/>
</dbReference>
<accession>A0ABS4RCB4</accession>
<proteinExistence type="predicted"/>
<evidence type="ECO:0000313" key="3">
    <source>
        <dbReference type="Proteomes" id="UP001519293"/>
    </source>
</evidence>